<dbReference type="OrthoDB" id="46247at2157"/>
<proteinExistence type="predicted"/>
<keyword evidence="2" id="KW-1185">Reference proteome</keyword>
<dbReference type="Proteomes" id="UP000001694">
    <property type="component" value="Chromosome"/>
</dbReference>
<dbReference type="HOGENOM" id="CLU_526424_0_0_2"/>
<name>B1YDI4_PYRNV</name>
<evidence type="ECO:0000313" key="2">
    <source>
        <dbReference type="Proteomes" id="UP000001694"/>
    </source>
</evidence>
<reference evidence="1" key="1">
    <citation type="submission" date="2008-03" db="EMBL/GenBank/DDBJ databases">
        <title>Complete sequence of Thermoproteus neutrophilus V24Sta.</title>
        <authorList>
            <consortium name="US DOE Joint Genome Institute"/>
            <person name="Copeland A."/>
            <person name="Lucas S."/>
            <person name="Lapidus A."/>
            <person name="Glavina del Rio T."/>
            <person name="Dalin E."/>
            <person name="Tice H."/>
            <person name="Bruce D."/>
            <person name="Goodwin L."/>
            <person name="Pitluck S."/>
            <person name="Sims D."/>
            <person name="Brettin T."/>
            <person name="Detter J.C."/>
            <person name="Han C."/>
            <person name="Kuske C.R."/>
            <person name="Schmutz J."/>
            <person name="Larimer F."/>
            <person name="Land M."/>
            <person name="Hauser L."/>
            <person name="Kyrpides N."/>
            <person name="Mikhailova N."/>
            <person name="Biddle J.F."/>
            <person name="Zhang Z."/>
            <person name="Fitz-Gibbon S.T."/>
            <person name="Lowe T.M."/>
            <person name="Saltikov C."/>
            <person name="House C.H."/>
            <person name="Richardson P."/>
        </authorList>
    </citation>
    <scope>NUCLEOTIDE SEQUENCE [LARGE SCALE GENOMIC DNA]</scope>
    <source>
        <strain evidence="1">V24Sta</strain>
    </source>
</reference>
<dbReference type="STRING" id="444157.Tneu_0910"/>
<dbReference type="AlphaFoldDB" id="B1YDI4"/>
<sequence>MRKVWLIGVLAAALVATFVISSTVGDPPGVHIRLKLYDGGKPADYLLQRGDVSVVALVYGIDPPSRNESRVVFFNGTARGGSIYIPAAKLREWARRWAEWRRGDVKDFRTALFITVAVVNKTSHKPIYLVIDNIDISPADVEMVNIYTIHMERGVRNAVKVEKTQKPPPLIPTGTVAAYVATPEPTLEYISEVLIYRVATEDLAKLYPSTYFKTADGKLYMKIPAVVAYNKYTYSGTIAISFRAVRTDVQFGIYPTFGFGDNLAEKLKSNILPSVTIWKGSVFSWGDRAVYSASLVLGPERRGWIWLWGRVVSEGYQVYYCAAIMGCEYLGDKITNYVSEVRTYYLGSSKYIDGGFEYSYPSEIMSRFFDGNTLALVGTTSGALVDTFLSPGETAEFADIFKTFDTCGADFEVGLPVGAILSDAACGAITRGAASTACRVLLSGFDVSLSASGPSIYIDGWVTNHGDHPDVSNDYNVREYVYIATSKFKYSSGLCQYEVPAGLYIETH</sequence>
<dbReference type="GeneID" id="6164553"/>
<accession>B1YDI4</accession>
<dbReference type="EMBL" id="CP001014">
    <property type="protein sequence ID" value="ACB39847.1"/>
    <property type="molecule type" value="Genomic_DNA"/>
</dbReference>
<dbReference type="eggNOG" id="arCOG03754">
    <property type="taxonomic scope" value="Archaea"/>
</dbReference>
<protein>
    <submittedName>
        <fullName evidence="1">Uncharacterized protein</fullName>
    </submittedName>
</protein>
<dbReference type="KEGG" id="tne:Tneu_0910"/>
<dbReference type="RefSeq" id="WP_012350267.1">
    <property type="nucleotide sequence ID" value="NC_010525.1"/>
</dbReference>
<organism evidence="1 2">
    <name type="scientific">Pyrobaculum neutrophilum (strain DSM 2338 / JCM 9278 / NBRC 100436 / V24Sta)</name>
    <name type="common">Thermoproteus neutrophilus</name>
    <dbReference type="NCBI Taxonomy" id="444157"/>
    <lineage>
        <taxon>Archaea</taxon>
        <taxon>Thermoproteota</taxon>
        <taxon>Thermoprotei</taxon>
        <taxon>Thermoproteales</taxon>
        <taxon>Thermoproteaceae</taxon>
        <taxon>Pyrobaculum</taxon>
    </lineage>
</organism>
<evidence type="ECO:0000313" key="1">
    <source>
        <dbReference type="EMBL" id="ACB39847.1"/>
    </source>
</evidence>
<gene>
    <name evidence="1" type="ordered locus">Tneu_0910</name>
</gene>